<dbReference type="STRING" id="445710.ATSB10_28560"/>
<reference evidence="2 3" key="1">
    <citation type="submission" date="2016-02" db="EMBL/GenBank/DDBJ databases">
        <title>Complete genome sequencing and analysis of ATSB10, Dyella thiooxydans isolated from rhizosphere soil of sunflower (Helianthus annuus L.).</title>
        <authorList>
            <person name="Lee Y."/>
            <person name="Hwangbo K."/>
            <person name="Chung H."/>
            <person name="Yoo J."/>
            <person name="Kim K.Y."/>
            <person name="Sa T.M."/>
            <person name="Um Y."/>
            <person name="Madhaiyan M."/>
        </authorList>
    </citation>
    <scope>NUCLEOTIDE SEQUENCE [LARGE SCALE GENOMIC DNA]</scope>
    <source>
        <strain evidence="2 3">ATSB10</strain>
    </source>
</reference>
<feature type="region of interest" description="Disordered" evidence="1">
    <location>
        <begin position="104"/>
        <end position="127"/>
    </location>
</feature>
<dbReference type="OrthoDB" id="9876221at2"/>
<evidence type="ECO:0000256" key="1">
    <source>
        <dbReference type="SAM" id="MobiDB-lite"/>
    </source>
</evidence>
<feature type="compositionally biased region" description="Low complexity" evidence="1">
    <location>
        <begin position="105"/>
        <end position="114"/>
    </location>
</feature>
<evidence type="ECO:0000313" key="3">
    <source>
        <dbReference type="Proteomes" id="UP000077255"/>
    </source>
</evidence>
<dbReference type="KEGG" id="dtx:ATSB10_28560"/>
<organism evidence="2 3">
    <name type="scientific">Dyella thiooxydans</name>
    <dbReference type="NCBI Taxonomy" id="445710"/>
    <lineage>
        <taxon>Bacteria</taxon>
        <taxon>Pseudomonadati</taxon>
        <taxon>Pseudomonadota</taxon>
        <taxon>Gammaproteobacteria</taxon>
        <taxon>Lysobacterales</taxon>
        <taxon>Rhodanobacteraceae</taxon>
        <taxon>Dyella</taxon>
    </lineage>
</organism>
<dbReference type="EMBL" id="CP014841">
    <property type="protein sequence ID" value="AND70310.1"/>
    <property type="molecule type" value="Genomic_DNA"/>
</dbReference>
<dbReference type="Proteomes" id="UP000077255">
    <property type="component" value="Chromosome"/>
</dbReference>
<dbReference type="AlphaFoldDB" id="A0A160N381"/>
<evidence type="ECO:0000313" key="2">
    <source>
        <dbReference type="EMBL" id="AND70310.1"/>
    </source>
</evidence>
<dbReference type="RefSeq" id="WP_063673360.1">
    <property type="nucleotide sequence ID" value="NZ_CP014841.1"/>
</dbReference>
<evidence type="ECO:0008006" key="4">
    <source>
        <dbReference type="Google" id="ProtNLM"/>
    </source>
</evidence>
<keyword evidence="3" id="KW-1185">Reference proteome</keyword>
<proteinExistence type="predicted"/>
<accession>A0A160N381</accession>
<dbReference type="PATRIC" id="fig|445710.3.peg.2852"/>
<gene>
    <name evidence="2" type="ORF">ATSB10_28560</name>
</gene>
<sequence length="127" mass="12801">MLLAPHLLRRSPRLWALGLLAWLALALQAAVALPAVHPAIHGGMDAKAAAVVPHSSEMGVHPDTSDCCGATGAAAHCTCPATCTAVMPILPEGWILAALPPPAGPAGSPAGAAPHRFGRPPLRPPMA</sequence>
<protein>
    <recommendedName>
        <fullName evidence="4">CopL family metal-binding regulatory protein</fullName>
    </recommendedName>
</protein>
<name>A0A160N381_9GAMM</name>